<evidence type="ECO:0000313" key="7">
    <source>
        <dbReference type="EMBL" id="USW46741.1"/>
    </source>
</evidence>
<keyword evidence="2" id="KW-0325">Glycoprotein</keyword>
<dbReference type="InterPro" id="IPR000172">
    <property type="entry name" value="GMC_OxRdtase_N"/>
</dbReference>
<feature type="region of interest" description="Disordered" evidence="4">
    <location>
        <begin position="295"/>
        <end position="316"/>
    </location>
</feature>
<dbReference type="PANTHER" id="PTHR11552">
    <property type="entry name" value="GLUCOSE-METHANOL-CHOLINE GMC OXIDOREDUCTASE"/>
    <property type="match status" value="1"/>
</dbReference>
<evidence type="ECO:0000256" key="1">
    <source>
        <dbReference type="ARBA" id="ARBA00010790"/>
    </source>
</evidence>
<evidence type="ECO:0000313" key="8">
    <source>
        <dbReference type="Proteomes" id="UP001056384"/>
    </source>
</evidence>
<keyword evidence="3" id="KW-0274">FAD</keyword>
<dbReference type="Pfam" id="PF05199">
    <property type="entry name" value="GMC_oxred_C"/>
    <property type="match status" value="1"/>
</dbReference>
<dbReference type="SUPFAM" id="SSF54373">
    <property type="entry name" value="FAD-linked reductases, C-terminal domain"/>
    <property type="match status" value="1"/>
</dbReference>
<sequence length="609" mass="65358">MNRDHSMMSRTMIRAVISAAYLYGSSSEALQFQDPAGTNFGIAGENATYDYVIVGGGTAGNALAYRLATSGHFAVAVIEAGTFAHMNNGNRSVVPGYVTRSGPLVDWEFQTMPQTTLANQVQPFPRGKCLGGSSARNLMMYQRPSRGAMQKWADEVDDQSWTIESTLKYYKRNATFTQPSLDLRPENSIPTYDLSVFGDGPLAVSFPEFVLPIASWQMLALDEIGDPRLDSGMQSGTLLGHGYIPATIDSVKRERSSSQTSYLSLAMDSSRVTVYTSSLARKILFDGDKRAVGIDADTSGRSRSSTTGAGAPADIDPQVSGIGPAEILEDLSIPIIKDAPGVGQNLQDHIMLGISFFAQAEAALVYQNDPLKMAEAVAEYNEHRSGFVSASPGALVSFQKLVDVPSLGISFQTQQDLGNVPEDWPDVQVFGWTSYVGENLAAAPPPDQRNYASFLAGLTAPLSRGEVSISTSDMADPPIIDPEWLNHPANQEMAVAALRRMSQLLSTNAMQQIATEGRSFPDASVTSYEDLLTAVRSQAGSFAHAAATNKMGRPSNSMAVIDSKAKVYGVQNLRVVDASAFPFLPPGQPQATVYMLAEKIADDILQAAS</sequence>
<feature type="domain" description="Glucose-methanol-choline oxidoreductase C-terminal" evidence="6">
    <location>
        <begin position="461"/>
        <end position="597"/>
    </location>
</feature>
<keyword evidence="8" id="KW-1185">Reference proteome</keyword>
<keyword evidence="3" id="KW-0285">Flavoprotein</keyword>
<dbReference type="InterPro" id="IPR036188">
    <property type="entry name" value="FAD/NAD-bd_sf"/>
</dbReference>
<comment type="similarity">
    <text evidence="1">Belongs to the GMC oxidoreductase family.</text>
</comment>
<proteinExistence type="inferred from homology"/>
<dbReference type="GO" id="GO:0050660">
    <property type="term" value="F:flavin adenine dinucleotide binding"/>
    <property type="evidence" value="ECO:0007669"/>
    <property type="project" value="InterPro"/>
</dbReference>
<gene>
    <name evidence="7" type="ORF">Slin15195_G000600</name>
</gene>
<evidence type="ECO:0000256" key="3">
    <source>
        <dbReference type="PIRSR" id="PIRSR000137-2"/>
    </source>
</evidence>
<dbReference type="GO" id="GO:0016614">
    <property type="term" value="F:oxidoreductase activity, acting on CH-OH group of donors"/>
    <property type="evidence" value="ECO:0007669"/>
    <property type="project" value="InterPro"/>
</dbReference>
<name>A0A9Q9ECI8_9PEZI</name>
<evidence type="ECO:0000256" key="2">
    <source>
        <dbReference type="ARBA" id="ARBA00023180"/>
    </source>
</evidence>
<reference evidence="7" key="1">
    <citation type="submission" date="2022-06" db="EMBL/GenBank/DDBJ databases">
        <title>Complete genome sequences of two strains of the flax pathogen Septoria linicola.</title>
        <authorList>
            <person name="Lapalu N."/>
            <person name="Simon A."/>
            <person name="Demenou B."/>
            <person name="Paumier D."/>
            <person name="Guillot M.-P."/>
            <person name="Gout L."/>
            <person name="Valade R."/>
        </authorList>
    </citation>
    <scope>NUCLEOTIDE SEQUENCE</scope>
    <source>
        <strain evidence="7">SE15195</strain>
    </source>
</reference>
<dbReference type="EMBL" id="CP099418">
    <property type="protein sequence ID" value="USW46741.1"/>
    <property type="molecule type" value="Genomic_DNA"/>
</dbReference>
<evidence type="ECO:0000256" key="4">
    <source>
        <dbReference type="SAM" id="MobiDB-lite"/>
    </source>
</evidence>
<dbReference type="InterPro" id="IPR012132">
    <property type="entry name" value="GMC_OxRdtase"/>
</dbReference>
<dbReference type="Gene3D" id="3.50.50.60">
    <property type="entry name" value="FAD/NAD(P)-binding domain"/>
    <property type="match status" value="1"/>
</dbReference>
<dbReference type="GO" id="GO:0044550">
    <property type="term" value="P:secondary metabolite biosynthetic process"/>
    <property type="evidence" value="ECO:0007669"/>
    <property type="project" value="TreeGrafter"/>
</dbReference>
<dbReference type="AlphaFoldDB" id="A0A9Q9ECI8"/>
<dbReference type="PIRSF" id="PIRSF000137">
    <property type="entry name" value="Alcohol_oxidase"/>
    <property type="match status" value="1"/>
</dbReference>
<evidence type="ECO:0000259" key="6">
    <source>
        <dbReference type="Pfam" id="PF05199"/>
    </source>
</evidence>
<dbReference type="Proteomes" id="UP001056384">
    <property type="component" value="Chromosome 1"/>
</dbReference>
<dbReference type="SUPFAM" id="SSF51905">
    <property type="entry name" value="FAD/NAD(P)-binding domain"/>
    <property type="match status" value="1"/>
</dbReference>
<feature type="compositionally biased region" description="Low complexity" evidence="4">
    <location>
        <begin position="295"/>
        <end position="311"/>
    </location>
</feature>
<comment type="cofactor">
    <cofactor evidence="3">
        <name>FAD</name>
        <dbReference type="ChEBI" id="CHEBI:57692"/>
    </cofactor>
</comment>
<dbReference type="PANTHER" id="PTHR11552:SF138">
    <property type="entry name" value="DEHYDROGENASE PKFF-RELATED"/>
    <property type="match status" value="1"/>
</dbReference>
<organism evidence="7 8">
    <name type="scientific">Septoria linicola</name>
    <dbReference type="NCBI Taxonomy" id="215465"/>
    <lineage>
        <taxon>Eukaryota</taxon>
        <taxon>Fungi</taxon>
        <taxon>Dikarya</taxon>
        <taxon>Ascomycota</taxon>
        <taxon>Pezizomycotina</taxon>
        <taxon>Dothideomycetes</taxon>
        <taxon>Dothideomycetidae</taxon>
        <taxon>Mycosphaerellales</taxon>
        <taxon>Mycosphaerellaceae</taxon>
        <taxon>Septoria</taxon>
    </lineage>
</organism>
<feature type="domain" description="Glucose-methanol-choline oxidoreductase N-terminal" evidence="5">
    <location>
        <begin position="49"/>
        <end position="350"/>
    </location>
</feature>
<evidence type="ECO:0000259" key="5">
    <source>
        <dbReference type="Pfam" id="PF00732"/>
    </source>
</evidence>
<dbReference type="Gene3D" id="3.30.560.10">
    <property type="entry name" value="Glucose Oxidase, domain 3"/>
    <property type="match status" value="1"/>
</dbReference>
<dbReference type="Pfam" id="PF00732">
    <property type="entry name" value="GMC_oxred_N"/>
    <property type="match status" value="1"/>
</dbReference>
<protein>
    <submittedName>
        <fullName evidence="7">Glucose-methanol-choline oxidoreductase, FAD/NAD(P)-binding domain superfamily</fullName>
    </submittedName>
</protein>
<dbReference type="InterPro" id="IPR007867">
    <property type="entry name" value="GMC_OxRtase_C"/>
</dbReference>
<feature type="binding site" evidence="3">
    <location>
        <begin position="589"/>
        <end position="590"/>
    </location>
    <ligand>
        <name>FAD</name>
        <dbReference type="ChEBI" id="CHEBI:57692"/>
    </ligand>
</feature>
<accession>A0A9Q9ECI8</accession>